<dbReference type="RefSeq" id="WP_091610706.1">
    <property type="nucleotide sequence ID" value="NZ_FNNC01000001.1"/>
</dbReference>
<feature type="binding site" evidence="8">
    <location>
        <position position="237"/>
    </location>
    <ligand>
        <name>Mg(2+)</name>
        <dbReference type="ChEBI" id="CHEBI:18420"/>
    </ligand>
</feature>
<feature type="binding site" evidence="7">
    <location>
        <begin position="344"/>
        <end position="346"/>
    </location>
    <ligand>
        <name>GTP</name>
        <dbReference type="ChEBI" id="CHEBI:37565"/>
    </ligand>
</feature>
<evidence type="ECO:0000256" key="5">
    <source>
        <dbReference type="ARBA" id="ARBA00023134"/>
    </source>
</evidence>
<evidence type="ECO:0000256" key="8">
    <source>
        <dbReference type="PIRSR" id="PIRSR006809-2"/>
    </source>
</evidence>
<dbReference type="Proteomes" id="UP000199488">
    <property type="component" value="Unassembled WGS sequence"/>
</dbReference>
<dbReference type="GO" id="GO:0005525">
    <property type="term" value="F:GTP binding"/>
    <property type="evidence" value="ECO:0007669"/>
    <property type="project" value="UniProtKB-UniRule"/>
</dbReference>
<dbReference type="GO" id="GO:0003924">
    <property type="term" value="F:GTPase activity"/>
    <property type="evidence" value="ECO:0007669"/>
    <property type="project" value="UniProtKB-UniRule"/>
</dbReference>
<dbReference type="CDD" id="cd01878">
    <property type="entry name" value="HflX"/>
    <property type="match status" value="1"/>
</dbReference>
<evidence type="ECO:0000256" key="7">
    <source>
        <dbReference type="PIRSR" id="PIRSR006809-1"/>
    </source>
</evidence>
<evidence type="ECO:0000256" key="10">
    <source>
        <dbReference type="SAM" id="MobiDB-lite"/>
    </source>
</evidence>
<comment type="subunit">
    <text evidence="6">Monomer. Associates with the 50S ribosomal subunit.</text>
</comment>
<feature type="binding site" evidence="7">
    <location>
        <begin position="235"/>
        <end position="239"/>
    </location>
    <ligand>
        <name>GTP</name>
        <dbReference type="ChEBI" id="CHEBI:37565"/>
    </ligand>
</feature>
<evidence type="ECO:0000256" key="9">
    <source>
        <dbReference type="SAM" id="Coils"/>
    </source>
</evidence>
<dbReference type="InterPro" id="IPR016496">
    <property type="entry name" value="GTPase_HflX"/>
</dbReference>
<feature type="binding site" evidence="7">
    <location>
        <begin position="257"/>
        <end position="260"/>
    </location>
    <ligand>
        <name>GTP</name>
        <dbReference type="ChEBI" id="CHEBI:37565"/>
    </ligand>
</feature>
<dbReference type="Gene3D" id="3.40.50.300">
    <property type="entry name" value="P-loop containing nucleotide triphosphate hydrolases"/>
    <property type="match status" value="1"/>
</dbReference>
<organism evidence="12 13">
    <name type="scientific">Marinococcus luteus</name>
    <dbReference type="NCBI Taxonomy" id="1122204"/>
    <lineage>
        <taxon>Bacteria</taxon>
        <taxon>Bacillati</taxon>
        <taxon>Bacillota</taxon>
        <taxon>Bacilli</taxon>
        <taxon>Bacillales</taxon>
        <taxon>Bacillaceae</taxon>
        <taxon>Marinococcus</taxon>
    </lineage>
</organism>
<dbReference type="Pfam" id="PF16360">
    <property type="entry name" value="GTP-bdg_M"/>
    <property type="match status" value="1"/>
</dbReference>
<dbReference type="PANTHER" id="PTHR10229">
    <property type="entry name" value="GTP-BINDING PROTEIN HFLX"/>
    <property type="match status" value="1"/>
</dbReference>
<dbReference type="Gene3D" id="6.10.250.2860">
    <property type="match status" value="1"/>
</dbReference>
<dbReference type="HAMAP" id="MF_00900">
    <property type="entry name" value="GTPase_HflX"/>
    <property type="match status" value="1"/>
</dbReference>
<keyword evidence="4 8" id="KW-0460">Magnesium</keyword>
<name>A0A1H2QWU8_9BACI</name>
<evidence type="ECO:0000256" key="6">
    <source>
        <dbReference type="HAMAP-Rule" id="MF_00900"/>
    </source>
</evidence>
<gene>
    <name evidence="6" type="primary">hflX</name>
    <name evidence="12" type="ORF">SAMN05421781_0500</name>
</gene>
<dbReference type="GO" id="GO:0046872">
    <property type="term" value="F:metal ion binding"/>
    <property type="evidence" value="ECO:0007669"/>
    <property type="project" value="UniProtKB-KW"/>
</dbReference>
<dbReference type="InterPro" id="IPR025121">
    <property type="entry name" value="GTPase_HflX_N"/>
</dbReference>
<reference evidence="12 13" key="1">
    <citation type="submission" date="2016-10" db="EMBL/GenBank/DDBJ databases">
        <authorList>
            <person name="de Groot N.N."/>
        </authorList>
    </citation>
    <scope>NUCLEOTIDE SEQUENCE [LARGE SCALE GENOMIC DNA]</scope>
    <source>
        <strain evidence="12 13">DSM 23126</strain>
    </source>
</reference>
<evidence type="ECO:0000256" key="1">
    <source>
        <dbReference type="ARBA" id="ARBA00022490"/>
    </source>
</evidence>
<dbReference type="InterPro" id="IPR030394">
    <property type="entry name" value="G_HFLX_dom"/>
</dbReference>
<keyword evidence="2 8" id="KW-0479">Metal-binding</keyword>
<proteinExistence type="inferred from homology"/>
<evidence type="ECO:0000256" key="4">
    <source>
        <dbReference type="ARBA" id="ARBA00022842"/>
    </source>
</evidence>
<keyword evidence="1 6" id="KW-0963">Cytoplasm</keyword>
<dbReference type="STRING" id="1122204.SAMN05421781_0500"/>
<dbReference type="InterPro" id="IPR032305">
    <property type="entry name" value="GTP-bd_M"/>
</dbReference>
<keyword evidence="3 6" id="KW-0547">Nucleotide-binding</keyword>
<feature type="binding site" evidence="7">
    <location>
        <begin position="323"/>
        <end position="326"/>
    </location>
    <ligand>
        <name>GTP</name>
        <dbReference type="ChEBI" id="CHEBI:37565"/>
    </ligand>
</feature>
<dbReference type="InterPro" id="IPR027417">
    <property type="entry name" value="P-loop_NTPase"/>
</dbReference>
<evidence type="ECO:0000313" key="12">
    <source>
        <dbReference type="EMBL" id="SDW11672.1"/>
    </source>
</evidence>
<comment type="cofactor">
    <cofactor evidence="8">
        <name>Mg(2+)</name>
        <dbReference type="ChEBI" id="CHEBI:18420"/>
    </cofactor>
</comment>
<feature type="coiled-coil region" evidence="9">
    <location>
        <begin position="170"/>
        <end position="204"/>
    </location>
</feature>
<dbReference type="GO" id="GO:0005737">
    <property type="term" value="C:cytoplasm"/>
    <property type="evidence" value="ECO:0007669"/>
    <property type="project" value="UniProtKB-SubCell"/>
</dbReference>
<dbReference type="PIRSF" id="PIRSF006809">
    <property type="entry name" value="GTP-binding_hflX_prd"/>
    <property type="match status" value="1"/>
</dbReference>
<dbReference type="FunFam" id="3.40.50.11060:FF:000001">
    <property type="entry name" value="GTPase HflX"/>
    <property type="match status" value="1"/>
</dbReference>
<sequence length="429" mass="47820">MQDFENQQVDKERVVLVAVHKDDTDEATFEASLTELEQLVETAGGTVTAVLTQNRRSLDSKTYVGKGKLEEAVATAEEQEADLLIFNDELSPGQISTITNQTGLYIIDRTQLILDIFAGRAASNEGKMQVELAQLNYMLPRIRGQGESLSRLGGGIGTRGPGETKLETDRRHIQKRMDDVRSKLKQVKNRREQYRERRKEKNVLQFALVGYTNAGKSTILNALTEADTLEENALFATLDPLTRRVELPSGLEVLVTDTVGFIQDLPTALIAAFQATLEEVKEADVLLHVIDGSHPRAAEQAATVRRLLKELEASHIPALTVVNKRDAVEDEPVVAADKPSISISARKDEDVELLRESMENVLLEQLEPYDVEIPLADGHVMQRFKHETVVREETLDEENESWILSGYVQSDQAIHREIKQYAKGDAGAK</sequence>
<feature type="region of interest" description="Disordered" evidence="10">
    <location>
        <begin position="150"/>
        <end position="170"/>
    </location>
</feature>
<feature type="binding site" evidence="7">
    <location>
        <begin position="210"/>
        <end position="217"/>
    </location>
    <ligand>
        <name>GTP</name>
        <dbReference type="ChEBI" id="CHEBI:37565"/>
    </ligand>
</feature>
<dbReference type="PRINTS" id="PR00326">
    <property type="entry name" value="GTP1OBG"/>
</dbReference>
<dbReference type="Pfam" id="PF13167">
    <property type="entry name" value="GTP-bdg_N"/>
    <property type="match status" value="1"/>
</dbReference>
<dbReference type="OrthoDB" id="9812272at2"/>
<keyword evidence="5 6" id="KW-0342">GTP-binding</keyword>
<dbReference type="AlphaFoldDB" id="A0A1H2QWU8"/>
<accession>A0A1H2QWU8</accession>
<dbReference type="GO" id="GO:0043022">
    <property type="term" value="F:ribosome binding"/>
    <property type="evidence" value="ECO:0007669"/>
    <property type="project" value="TreeGrafter"/>
</dbReference>
<evidence type="ECO:0000313" key="13">
    <source>
        <dbReference type="Proteomes" id="UP000199488"/>
    </source>
</evidence>
<dbReference type="InterPro" id="IPR006073">
    <property type="entry name" value="GTP-bd"/>
</dbReference>
<keyword evidence="13" id="KW-1185">Reference proteome</keyword>
<dbReference type="InterPro" id="IPR042108">
    <property type="entry name" value="GTPase_HflX_N_sf"/>
</dbReference>
<dbReference type="EMBL" id="FNNC01000001">
    <property type="protein sequence ID" value="SDW11672.1"/>
    <property type="molecule type" value="Genomic_DNA"/>
</dbReference>
<dbReference type="PANTHER" id="PTHR10229:SF0">
    <property type="entry name" value="GTP-BINDING PROTEIN 6-RELATED"/>
    <property type="match status" value="1"/>
</dbReference>
<comment type="similarity">
    <text evidence="6">Belongs to the TRAFAC class OBG-HflX-like GTPase superfamily. HflX GTPase family.</text>
</comment>
<comment type="function">
    <text evidence="6">GTPase that associates with the 50S ribosomal subunit and may have a role during protein synthesis or ribosome biogenesis.</text>
</comment>
<dbReference type="Gene3D" id="3.40.50.11060">
    <property type="entry name" value="GTPase HflX, N-terminal domain"/>
    <property type="match status" value="1"/>
</dbReference>
<feature type="binding site" evidence="8">
    <location>
        <position position="217"/>
    </location>
    <ligand>
        <name>Mg(2+)</name>
        <dbReference type="ChEBI" id="CHEBI:18420"/>
    </ligand>
</feature>
<evidence type="ECO:0000259" key="11">
    <source>
        <dbReference type="PROSITE" id="PS51705"/>
    </source>
</evidence>
<comment type="subcellular location">
    <subcellularLocation>
        <location evidence="6">Cytoplasm</location>
    </subcellularLocation>
    <text evidence="6">May associate with membranes.</text>
</comment>
<evidence type="ECO:0000256" key="3">
    <source>
        <dbReference type="ARBA" id="ARBA00022741"/>
    </source>
</evidence>
<dbReference type="Pfam" id="PF01926">
    <property type="entry name" value="MMR_HSR1"/>
    <property type="match status" value="1"/>
</dbReference>
<dbReference type="SUPFAM" id="SSF52540">
    <property type="entry name" value="P-loop containing nucleoside triphosphate hydrolases"/>
    <property type="match status" value="1"/>
</dbReference>
<evidence type="ECO:0000256" key="2">
    <source>
        <dbReference type="ARBA" id="ARBA00022723"/>
    </source>
</evidence>
<dbReference type="PROSITE" id="PS51705">
    <property type="entry name" value="G_HFLX"/>
    <property type="match status" value="1"/>
</dbReference>
<dbReference type="NCBIfam" id="TIGR03156">
    <property type="entry name" value="GTP_HflX"/>
    <property type="match status" value="1"/>
</dbReference>
<feature type="domain" description="Hflx-type G" evidence="11">
    <location>
        <begin position="204"/>
        <end position="366"/>
    </location>
</feature>
<keyword evidence="9" id="KW-0175">Coiled coil</keyword>
<protein>
    <recommendedName>
        <fullName evidence="6">GTPase HflX</fullName>
    </recommendedName>
    <alternativeName>
        <fullName evidence="6">GTP-binding protein HflX</fullName>
    </alternativeName>
</protein>